<dbReference type="Proteomes" id="UP000000547">
    <property type="component" value="Chromosome"/>
</dbReference>
<name>Q489Z8_COLP3</name>
<accession>Q489Z8</accession>
<dbReference type="HOGENOM" id="CLU_3364380_0_0_6"/>
<evidence type="ECO:0000313" key="1">
    <source>
        <dbReference type="EMBL" id="AAZ24123.1"/>
    </source>
</evidence>
<proteinExistence type="predicted"/>
<sequence>MLGVSIIYNITLLKKRGSHHYIEIKRYFNIGMFYA</sequence>
<evidence type="ECO:0000313" key="2">
    <source>
        <dbReference type="Proteomes" id="UP000000547"/>
    </source>
</evidence>
<dbReference type="AlphaFoldDB" id="Q489Z8"/>
<reference evidence="1" key="1">
    <citation type="journal article" date="2005" name="Proc. Natl. Acad. Sci. U.S.A.">
        <title>The psychrophilic lifestyle as revealed by the genome sequence of Colwellia psychrerythraea 34H through genomic and proteomic analyses.</title>
        <authorList>
            <person name="Methe B.A."/>
            <person name="Nelson K.E."/>
            <person name="Deming J.W."/>
            <person name="Momen B."/>
            <person name="Melamud E."/>
            <person name="Zhang X."/>
            <person name="Moult J."/>
            <person name="Madupu R."/>
            <person name="Nelson W.C."/>
            <person name="Dodson R.J."/>
            <person name="Brinkac L.M."/>
            <person name="Daugherty S.C."/>
            <person name="Durkin A.S."/>
            <person name="DeBoy R.T."/>
            <person name="Kolonay J.F."/>
            <person name="Sullivan S.A."/>
            <person name="Zhou L."/>
            <person name="Davidsen T.M."/>
            <person name="Wu M."/>
            <person name="Huston A.L."/>
            <person name="Lewis M."/>
            <person name="Weaver B."/>
            <person name="Weidman J.F."/>
            <person name="Khouri H."/>
            <person name="Utterback T.R."/>
            <person name="Feldblyum T.V."/>
            <person name="Fraser C.M."/>
        </authorList>
    </citation>
    <scope>NUCLEOTIDE SEQUENCE [LARGE SCALE GENOMIC DNA]</scope>
    <source>
        <strain evidence="1">34H</strain>
    </source>
</reference>
<gene>
    <name evidence="1" type="ordered locus">CPS_0358</name>
</gene>
<protein>
    <submittedName>
        <fullName evidence="1">Uncharacterized protein</fullName>
    </submittedName>
</protein>
<dbReference type="KEGG" id="cps:CPS_0358"/>
<dbReference type="EMBL" id="CP000083">
    <property type="protein sequence ID" value="AAZ24123.1"/>
    <property type="molecule type" value="Genomic_DNA"/>
</dbReference>
<organism evidence="1 2">
    <name type="scientific">Colwellia psychrerythraea (strain 34H / ATCC BAA-681)</name>
    <name type="common">Vibrio psychroerythus</name>
    <dbReference type="NCBI Taxonomy" id="167879"/>
    <lineage>
        <taxon>Bacteria</taxon>
        <taxon>Pseudomonadati</taxon>
        <taxon>Pseudomonadota</taxon>
        <taxon>Gammaproteobacteria</taxon>
        <taxon>Alteromonadales</taxon>
        <taxon>Colwelliaceae</taxon>
        <taxon>Colwellia</taxon>
    </lineage>
</organism>